<organism evidence="2 3">
    <name type="scientific">Cynara cardunculus var. scolymus</name>
    <name type="common">Globe artichoke</name>
    <name type="synonym">Cynara scolymus</name>
    <dbReference type="NCBI Taxonomy" id="59895"/>
    <lineage>
        <taxon>Eukaryota</taxon>
        <taxon>Viridiplantae</taxon>
        <taxon>Streptophyta</taxon>
        <taxon>Embryophyta</taxon>
        <taxon>Tracheophyta</taxon>
        <taxon>Spermatophyta</taxon>
        <taxon>Magnoliopsida</taxon>
        <taxon>eudicotyledons</taxon>
        <taxon>Gunneridae</taxon>
        <taxon>Pentapetalae</taxon>
        <taxon>asterids</taxon>
        <taxon>campanulids</taxon>
        <taxon>Asterales</taxon>
        <taxon>Asteraceae</taxon>
        <taxon>Carduoideae</taxon>
        <taxon>Cardueae</taxon>
        <taxon>Carduinae</taxon>
        <taxon>Cynara</taxon>
    </lineage>
</organism>
<dbReference type="Gene3D" id="3.10.20.90">
    <property type="entry name" value="Phosphatidylinositol 3-kinase Catalytic Subunit, Chain A, domain 1"/>
    <property type="match status" value="1"/>
</dbReference>
<dbReference type="EMBL" id="LEKV01005086">
    <property type="protein sequence ID" value="KVH90972.1"/>
    <property type="molecule type" value="Genomic_DNA"/>
</dbReference>
<protein>
    <submittedName>
        <fullName evidence="2">Small ubiquitin-related modifier, SUMO</fullName>
    </submittedName>
</protein>
<gene>
    <name evidence="2" type="ORF">Ccrd_007027</name>
</gene>
<dbReference type="Gramene" id="KVH90972">
    <property type="protein sequence ID" value="KVH90972"/>
    <property type="gene ID" value="Ccrd_007027"/>
</dbReference>
<sequence length="92" mass="10617">MAMRRNRISESDDNINIAVKDQHNVQLYFKMNKNLPVRKVLAAFCKKRQVDYRTVTFLLDGCRLKMENNAEIEVMSSMSGGGRSGKCLVNRY</sequence>
<dbReference type="SUPFAM" id="SSF54236">
    <property type="entry name" value="Ubiquitin-like"/>
    <property type="match status" value="1"/>
</dbReference>
<dbReference type="Pfam" id="PF11976">
    <property type="entry name" value="Rad60-SLD"/>
    <property type="match status" value="1"/>
</dbReference>
<dbReference type="InterPro" id="IPR029071">
    <property type="entry name" value="Ubiquitin-like_domsf"/>
</dbReference>
<reference evidence="2 3" key="1">
    <citation type="journal article" date="2016" name="Sci. Rep.">
        <title>The genome sequence of the outbreeding globe artichoke constructed de novo incorporating a phase-aware low-pass sequencing strategy of F1 progeny.</title>
        <authorList>
            <person name="Scaglione D."/>
            <person name="Reyes-Chin-Wo S."/>
            <person name="Acquadro A."/>
            <person name="Froenicke L."/>
            <person name="Portis E."/>
            <person name="Beitel C."/>
            <person name="Tirone M."/>
            <person name="Mauro R."/>
            <person name="Lo Monaco A."/>
            <person name="Mauromicale G."/>
            <person name="Faccioli P."/>
            <person name="Cattivelli L."/>
            <person name="Rieseberg L."/>
            <person name="Michelmore R."/>
            <person name="Lanteri S."/>
        </authorList>
    </citation>
    <scope>NUCLEOTIDE SEQUENCE [LARGE SCALE GENOMIC DNA]</scope>
    <source>
        <strain evidence="2">2C</strain>
    </source>
</reference>
<keyword evidence="3" id="KW-1185">Reference proteome</keyword>
<dbReference type="Proteomes" id="UP000243975">
    <property type="component" value="Unassembled WGS sequence"/>
</dbReference>
<feature type="domain" description="Rad60/SUMO-like" evidence="1">
    <location>
        <begin position="15"/>
        <end position="69"/>
    </location>
</feature>
<evidence type="ECO:0000313" key="2">
    <source>
        <dbReference type="EMBL" id="KVH90972.1"/>
    </source>
</evidence>
<dbReference type="AlphaFoldDB" id="A0A124SBK9"/>
<dbReference type="STRING" id="59895.A0A124SBK9"/>
<evidence type="ECO:0000259" key="1">
    <source>
        <dbReference type="Pfam" id="PF11976"/>
    </source>
</evidence>
<comment type="caution">
    <text evidence="2">The sequence shown here is derived from an EMBL/GenBank/DDBJ whole genome shotgun (WGS) entry which is preliminary data.</text>
</comment>
<evidence type="ECO:0000313" key="3">
    <source>
        <dbReference type="Proteomes" id="UP000243975"/>
    </source>
</evidence>
<dbReference type="PANTHER" id="PTHR10562">
    <property type="entry name" value="SMALL UBIQUITIN-RELATED MODIFIER"/>
    <property type="match status" value="1"/>
</dbReference>
<accession>A0A124SBK9</accession>
<name>A0A124SBK9_CYNCS</name>
<dbReference type="InterPro" id="IPR022617">
    <property type="entry name" value="Rad60/SUMO-like_dom"/>
</dbReference>
<proteinExistence type="predicted"/>
<dbReference type="OMA" id="VTICIAQ"/>